<protein>
    <submittedName>
        <fullName evidence="1">Uncharacterized protein</fullName>
    </submittedName>
</protein>
<keyword evidence="2" id="KW-1185">Reference proteome</keyword>
<proteinExistence type="predicted"/>
<dbReference type="EMBL" id="JAKLUA010000002">
    <property type="protein sequence ID" value="MCG2667268.1"/>
    <property type="molecule type" value="Genomic_DNA"/>
</dbReference>
<comment type="caution">
    <text evidence="1">The sequence shown here is derived from an EMBL/GenBank/DDBJ whole genome shotgun (WGS) entry which is preliminary data.</text>
</comment>
<gene>
    <name evidence="1" type="ORF">L6637_09910</name>
</gene>
<sequence>MASLAQLSLHDPAGVPILPRDHFGSDAVEWLHDTPPDSGMCRGTNQQRRLHRASCDDLRIATIGYNVSFEKPVVVRHDQLFRSIRPIFDDDRRNGG</sequence>
<dbReference type="RefSeq" id="WP_237870353.1">
    <property type="nucleotide sequence ID" value="NZ_JAKLUA010000002.1"/>
</dbReference>
<reference evidence="1" key="1">
    <citation type="submission" date="2022-01" db="EMBL/GenBank/DDBJ databases">
        <title>Genome sequnece data of strain Bradyrhizobium sp. nov.</title>
        <authorList>
            <person name="Zhang J."/>
        </authorList>
    </citation>
    <scope>NUCLEOTIDE SEQUENCE</scope>
    <source>
        <strain evidence="1">WYCCWR 12774</strain>
    </source>
</reference>
<evidence type="ECO:0000313" key="1">
    <source>
        <dbReference type="EMBL" id="MCG2667268.1"/>
    </source>
</evidence>
<accession>A0ABS9LKA9</accession>
<evidence type="ECO:0000313" key="2">
    <source>
        <dbReference type="Proteomes" id="UP001139012"/>
    </source>
</evidence>
<dbReference type="Proteomes" id="UP001139012">
    <property type="component" value="Unassembled WGS sequence"/>
</dbReference>
<organism evidence="1 2">
    <name type="scientific">Bradyrhizobium zhengyangense</name>
    <dbReference type="NCBI Taxonomy" id="2911009"/>
    <lineage>
        <taxon>Bacteria</taxon>
        <taxon>Pseudomonadati</taxon>
        <taxon>Pseudomonadota</taxon>
        <taxon>Alphaproteobacteria</taxon>
        <taxon>Hyphomicrobiales</taxon>
        <taxon>Nitrobacteraceae</taxon>
        <taxon>Bradyrhizobium</taxon>
    </lineage>
</organism>
<name>A0ABS9LKA9_9BRAD</name>